<keyword evidence="6" id="KW-0132">Cell division</keyword>
<dbReference type="Gene3D" id="3.40.1190.10">
    <property type="entry name" value="Mur-like, catalytic domain"/>
    <property type="match status" value="1"/>
</dbReference>
<dbReference type="SUPFAM" id="SSF53623">
    <property type="entry name" value="MurD-like peptide ligases, catalytic domain"/>
    <property type="match status" value="1"/>
</dbReference>
<keyword evidence="10" id="KW-0573">Peptidoglycan synthesis</keyword>
<evidence type="ECO:0000313" key="19">
    <source>
        <dbReference type="Proteomes" id="UP000233248"/>
    </source>
</evidence>
<comment type="pathway">
    <text evidence="2">Cell wall biogenesis; peptidoglycan biosynthesis.</text>
</comment>
<protein>
    <recommendedName>
        <fullName evidence="3 14">UDP-N-acetylmuramate--L-alanine ligase</fullName>
        <ecNumber evidence="3 14">6.3.2.8</ecNumber>
    </recommendedName>
</protein>
<evidence type="ECO:0000256" key="5">
    <source>
        <dbReference type="ARBA" id="ARBA00022598"/>
    </source>
</evidence>
<feature type="domain" description="Mur ligase central" evidence="17">
    <location>
        <begin position="105"/>
        <end position="215"/>
    </location>
</feature>
<keyword evidence="7" id="KW-0547">Nucleotide-binding</keyword>
<dbReference type="GO" id="GO:0071555">
    <property type="term" value="P:cell wall organization"/>
    <property type="evidence" value="ECO:0007669"/>
    <property type="project" value="UniProtKB-KW"/>
</dbReference>
<evidence type="ECO:0000256" key="11">
    <source>
        <dbReference type="ARBA" id="ARBA00023306"/>
    </source>
</evidence>
<dbReference type="RefSeq" id="WP_101183652.1">
    <property type="nucleotide sequence ID" value="NZ_CP031218.1"/>
</dbReference>
<keyword evidence="12" id="KW-0961">Cell wall biogenesis/degradation</keyword>
<dbReference type="Pfam" id="PF02875">
    <property type="entry name" value="Mur_ligase_C"/>
    <property type="match status" value="1"/>
</dbReference>
<dbReference type="Pfam" id="PF08245">
    <property type="entry name" value="Mur_ligase_M"/>
    <property type="match status" value="1"/>
</dbReference>
<evidence type="ECO:0000256" key="14">
    <source>
        <dbReference type="NCBIfam" id="TIGR01082"/>
    </source>
</evidence>
<keyword evidence="9" id="KW-0133">Cell shape</keyword>
<dbReference type="SUPFAM" id="SSF51984">
    <property type="entry name" value="MurCD N-terminal domain"/>
    <property type="match status" value="1"/>
</dbReference>
<organism evidence="18 19">
    <name type="scientific">Malaciobacter halophilus</name>
    <dbReference type="NCBI Taxonomy" id="197482"/>
    <lineage>
        <taxon>Bacteria</taxon>
        <taxon>Pseudomonadati</taxon>
        <taxon>Campylobacterota</taxon>
        <taxon>Epsilonproteobacteria</taxon>
        <taxon>Campylobacterales</taxon>
        <taxon>Arcobacteraceae</taxon>
        <taxon>Malaciobacter</taxon>
    </lineage>
</organism>
<evidence type="ECO:0000259" key="15">
    <source>
        <dbReference type="Pfam" id="PF01225"/>
    </source>
</evidence>
<evidence type="ECO:0000256" key="4">
    <source>
        <dbReference type="ARBA" id="ARBA00022490"/>
    </source>
</evidence>
<dbReference type="InterPro" id="IPR000713">
    <property type="entry name" value="Mur_ligase_N"/>
</dbReference>
<dbReference type="GO" id="GO:0009252">
    <property type="term" value="P:peptidoglycan biosynthetic process"/>
    <property type="evidence" value="ECO:0007669"/>
    <property type="project" value="UniProtKB-UniRule"/>
</dbReference>
<proteinExistence type="predicted"/>
<dbReference type="GO" id="GO:0005524">
    <property type="term" value="F:ATP binding"/>
    <property type="evidence" value="ECO:0007669"/>
    <property type="project" value="UniProtKB-KW"/>
</dbReference>
<keyword evidence="5 18" id="KW-0436">Ligase</keyword>
<evidence type="ECO:0000256" key="3">
    <source>
        <dbReference type="ARBA" id="ARBA00012211"/>
    </source>
</evidence>
<dbReference type="InterPro" id="IPR005758">
    <property type="entry name" value="UDP-N-AcMur_Ala_ligase_MurC"/>
</dbReference>
<comment type="catalytic activity">
    <reaction evidence="13">
        <text>UDP-N-acetyl-alpha-D-muramate + L-alanine + ATP = UDP-N-acetyl-alpha-D-muramoyl-L-alanine + ADP + phosphate + H(+)</text>
        <dbReference type="Rhea" id="RHEA:23372"/>
        <dbReference type="ChEBI" id="CHEBI:15378"/>
        <dbReference type="ChEBI" id="CHEBI:30616"/>
        <dbReference type="ChEBI" id="CHEBI:43474"/>
        <dbReference type="ChEBI" id="CHEBI:57972"/>
        <dbReference type="ChEBI" id="CHEBI:70757"/>
        <dbReference type="ChEBI" id="CHEBI:83898"/>
        <dbReference type="ChEBI" id="CHEBI:456216"/>
        <dbReference type="EC" id="6.3.2.8"/>
    </reaction>
</comment>
<evidence type="ECO:0000256" key="9">
    <source>
        <dbReference type="ARBA" id="ARBA00022960"/>
    </source>
</evidence>
<dbReference type="GO" id="GO:0051301">
    <property type="term" value="P:cell division"/>
    <property type="evidence" value="ECO:0007669"/>
    <property type="project" value="UniProtKB-KW"/>
</dbReference>
<dbReference type="UniPathway" id="UPA00219"/>
<evidence type="ECO:0000256" key="7">
    <source>
        <dbReference type="ARBA" id="ARBA00022741"/>
    </source>
</evidence>
<evidence type="ECO:0000259" key="17">
    <source>
        <dbReference type="Pfam" id="PF08245"/>
    </source>
</evidence>
<evidence type="ECO:0000256" key="10">
    <source>
        <dbReference type="ARBA" id="ARBA00022984"/>
    </source>
</evidence>
<dbReference type="InterPro" id="IPR004101">
    <property type="entry name" value="Mur_ligase_C"/>
</dbReference>
<dbReference type="InterPro" id="IPR013221">
    <property type="entry name" value="Mur_ligase_cen"/>
</dbReference>
<keyword evidence="8" id="KW-0067">ATP-binding</keyword>
<gene>
    <name evidence="18" type="ORF">CP960_02455</name>
</gene>
<dbReference type="OrthoDB" id="9804126at2"/>
<evidence type="ECO:0000256" key="13">
    <source>
        <dbReference type="ARBA" id="ARBA00047833"/>
    </source>
</evidence>
<dbReference type="Proteomes" id="UP000233248">
    <property type="component" value="Unassembled WGS sequence"/>
</dbReference>
<evidence type="ECO:0000256" key="12">
    <source>
        <dbReference type="ARBA" id="ARBA00023316"/>
    </source>
</evidence>
<dbReference type="InterPro" id="IPR050061">
    <property type="entry name" value="MurCDEF_pg_biosynth"/>
</dbReference>
<dbReference type="GO" id="GO:0008763">
    <property type="term" value="F:UDP-N-acetylmuramate-L-alanine ligase activity"/>
    <property type="evidence" value="ECO:0007669"/>
    <property type="project" value="UniProtKB-UniRule"/>
</dbReference>
<dbReference type="EC" id="6.3.2.8" evidence="3 14"/>
<dbReference type="PANTHER" id="PTHR43445">
    <property type="entry name" value="UDP-N-ACETYLMURAMATE--L-ALANINE LIGASE-RELATED"/>
    <property type="match status" value="1"/>
</dbReference>
<dbReference type="AlphaFoldDB" id="A0A2N1J5B2"/>
<evidence type="ECO:0000256" key="1">
    <source>
        <dbReference type="ARBA" id="ARBA00004496"/>
    </source>
</evidence>
<comment type="subcellular location">
    <subcellularLocation>
        <location evidence="1">Cytoplasm</location>
    </subcellularLocation>
</comment>
<dbReference type="NCBIfam" id="TIGR01082">
    <property type="entry name" value="murC"/>
    <property type="match status" value="1"/>
</dbReference>
<dbReference type="GO" id="GO:0008360">
    <property type="term" value="P:regulation of cell shape"/>
    <property type="evidence" value="ECO:0007669"/>
    <property type="project" value="UniProtKB-KW"/>
</dbReference>
<dbReference type="Gene3D" id="3.40.50.720">
    <property type="entry name" value="NAD(P)-binding Rossmann-like Domain"/>
    <property type="match status" value="1"/>
</dbReference>
<dbReference type="SUPFAM" id="SSF53244">
    <property type="entry name" value="MurD-like peptide ligases, peptide-binding domain"/>
    <property type="match status" value="1"/>
</dbReference>
<dbReference type="Gene3D" id="3.90.190.20">
    <property type="entry name" value="Mur ligase, C-terminal domain"/>
    <property type="match status" value="1"/>
</dbReference>
<evidence type="ECO:0000256" key="6">
    <source>
        <dbReference type="ARBA" id="ARBA00022618"/>
    </source>
</evidence>
<evidence type="ECO:0000256" key="8">
    <source>
        <dbReference type="ARBA" id="ARBA00022840"/>
    </source>
</evidence>
<dbReference type="KEGG" id="ahs:AHALO_2402"/>
<dbReference type="InterPro" id="IPR036565">
    <property type="entry name" value="Mur-like_cat_sf"/>
</dbReference>
<name>A0A2N1J5B2_9BACT</name>
<reference evidence="18 19" key="1">
    <citation type="submission" date="2017-09" db="EMBL/GenBank/DDBJ databases">
        <title>Genomics of the genus Arcobacter.</title>
        <authorList>
            <person name="Perez-Cataluna A."/>
            <person name="Figueras M.J."/>
            <person name="Salas-Masso N."/>
        </authorList>
    </citation>
    <scope>NUCLEOTIDE SEQUENCE [LARGE SCALE GENOMIC DNA]</scope>
    <source>
        <strain evidence="18 19">DSM 18005</strain>
    </source>
</reference>
<dbReference type="Pfam" id="PF01225">
    <property type="entry name" value="Mur_ligase"/>
    <property type="match status" value="1"/>
</dbReference>
<feature type="domain" description="Mur ligase C-terminal" evidence="16">
    <location>
        <begin position="290"/>
        <end position="405"/>
    </location>
</feature>
<keyword evidence="11" id="KW-0131">Cell cycle</keyword>
<dbReference type="GO" id="GO:0005737">
    <property type="term" value="C:cytoplasm"/>
    <property type="evidence" value="ECO:0007669"/>
    <property type="project" value="UniProtKB-SubCell"/>
</dbReference>
<comment type="caution">
    <text evidence="18">The sequence shown here is derived from an EMBL/GenBank/DDBJ whole genome shotgun (WGS) entry which is preliminary data.</text>
</comment>
<feature type="domain" description="Mur ligase N-terminal catalytic" evidence="15">
    <location>
        <begin position="2"/>
        <end position="95"/>
    </location>
</feature>
<dbReference type="InterPro" id="IPR036615">
    <property type="entry name" value="Mur_ligase_C_dom_sf"/>
</dbReference>
<accession>A0A2N1J5B2</accession>
<sequence>MNIHFIGIGGIGLSALGRFLKHDGHYVSGSDIKSSPITKQLEEEGIKVITPHNASIIDNQDIVIHSAAVKPNNVEILQAVEKGIKTIPRKEALPIVLGDKKNYCVAGAHGKSTTTAILASILKSSTLIGAISKEFDSNFRYVDNLVAFEADESDGSFLLSNPYCAIVTNAEPEHMEYYNYDLKRFYQAYESFLKIAKVRVINAEDEFLSSLDIEAIKLHPSVDITEVSYTLKDGEPYTKFHLKDLGEFEVWGFGYHIAIDASLAILAALNELPLVEIKNNIKNYKGIKKRFDIVHKTEQFVVIDDYAHHPTEVAATMKSVSLYSNLKNMEKIVVVWQPHKYSRTVSNLDEFKKCFTGCDALVILPVYSAGEESLHIDFEKEFASYNPIFADKVESIDNKIALIKDDEIIYEYSDGIILGVGAGDITYQLRKK</sequence>
<keyword evidence="4" id="KW-0963">Cytoplasm</keyword>
<evidence type="ECO:0000259" key="16">
    <source>
        <dbReference type="Pfam" id="PF02875"/>
    </source>
</evidence>
<dbReference type="PANTHER" id="PTHR43445:SF3">
    <property type="entry name" value="UDP-N-ACETYLMURAMATE--L-ALANINE LIGASE"/>
    <property type="match status" value="1"/>
</dbReference>
<keyword evidence="19" id="KW-1185">Reference proteome</keyword>
<dbReference type="EMBL" id="NXIF01000008">
    <property type="protein sequence ID" value="PKI81755.1"/>
    <property type="molecule type" value="Genomic_DNA"/>
</dbReference>
<evidence type="ECO:0000313" key="18">
    <source>
        <dbReference type="EMBL" id="PKI81755.1"/>
    </source>
</evidence>
<evidence type="ECO:0000256" key="2">
    <source>
        <dbReference type="ARBA" id="ARBA00004752"/>
    </source>
</evidence>